<proteinExistence type="inferred from homology"/>
<dbReference type="AlphaFoldDB" id="A0A3M5KZD0"/>
<comment type="cofactor">
    <cofactor evidence="1">
        <name>heme b</name>
        <dbReference type="ChEBI" id="CHEBI:60344"/>
    </cofactor>
</comment>
<keyword evidence="8" id="KW-0249">Electron transport</keyword>
<keyword evidence="3" id="KW-0813">Transport</keyword>
<evidence type="ECO:0000256" key="9">
    <source>
        <dbReference type="ARBA" id="ARBA00022989"/>
    </source>
</evidence>
<dbReference type="GO" id="GO:0046872">
    <property type="term" value="F:metal ion binding"/>
    <property type="evidence" value="ECO:0007669"/>
    <property type="project" value="UniProtKB-KW"/>
</dbReference>
<dbReference type="InterPro" id="IPR011577">
    <property type="entry name" value="Cyt_b561_bac/Ni-Hgenase"/>
</dbReference>
<evidence type="ECO:0000256" key="8">
    <source>
        <dbReference type="ARBA" id="ARBA00022982"/>
    </source>
</evidence>
<keyword evidence="10" id="KW-0408">Iron</keyword>
<feature type="transmembrane region" description="Helical" evidence="13">
    <location>
        <begin position="20"/>
        <end position="38"/>
    </location>
</feature>
<evidence type="ECO:0000256" key="4">
    <source>
        <dbReference type="ARBA" id="ARBA00022475"/>
    </source>
</evidence>
<keyword evidence="9 13" id="KW-1133">Transmembrane helix</keyword>
<dbReference type="Pfam" id="PF01292">
    <property type="entry name" value="Ni_hydr_CYTB"/>
    <property type="match status" value="1"/>
</dbReference>
<evidence type="ECO:0000256" key="11">
    <source>
        <dbReference type="ARBA" id="ARBA00023136"/>
    </source>
</evidence>
<evidence type="ECO:0000256" key="5">
    <source>
        <dbReference type="ARBA" id="ARBA00022617"/>
    </source>
</evidence>
<evidence type="ECO:0000256" key="12">
    <source>
        <dbReference type="ARBA" id="ARBA00037975"/>
    </source>
</evidence>
<comment type="subcellular location">
    <subcellularLocation>
        <location evidence="2">Cell membrane</location>
        <topology evidence="2">Multi-pass membrane protein</topology>
    </subcellularLocation>
</comment>
<comment type="caution">
    <text evidence="15">The sequence shown here is derived from an EMBL/GenBank/DDBJ whole genome shotgun (WGS) entry which is preliminary data.</text>
</comment>
<keyword evidence="4" id="KW-1003">Cell membrane</keyword>
<evidence type="ECO:0000313" key="16">
    <source>
        <dbReference type="Proteomes" id="UP000268096"/>
    </source>
</evidence>
<gene>
    <name evidence="15" type="ORF">ALP48_100144</name>
</gene>
<dbReference type="InterPro" id="IPR016174">
    <property type="entry name" value="Di-haem_cyt_TM"/>
</dbReference>
<dbReference type="PANTHER" id="PTHR30529">
    <property type="entry name" value="CYTOCHROME B561"/>
    <property type="match status" value="1"/>
</dbReference>
<evidence type="ECO:0000259" key="14">
    <source>
        <dbReference type="Pfam" id="PF01292"/>
    </source>
</evidence>
<keyword evidence="7" id="KW-0479">Metal-binding</keyword>
<dbReference type="GO" id="GO:0005886">
    <property type="term" value="C:plasma membrane"/>
    <property type="evidence" value="ECO:0007669"/>
    <property type="project" value="UniProtKB-SubCell"/>
</dbReference>
<dbReference type="PANTHER" id="PTHR30529:SF3">
    <property type="entry name" value="CYTOCHROME B561 HOMOLOG 1"/>
    <property type="match status" value="1"/>
</dbReference>
<evidence type="ECO:0000256" key="13">
    <source>
        <dbReference type="SAM" id="Phobius"/>
    </source>
</evidence>
<dbReference type="GO" id="GO:0009055">
    <property type="term" value="F:electron transfer activity"/>
    <property type="evidence" value="ECO:0007669"/>
    <property type="project" value="InterPro"/>
</dbReference>
<dbReference type="GO" id="GO:0022904">
    <property type="term" value="P:respiratory electron transport chain"/>
    <property type="evidence" value="ECO:0007669"/>
    <property type="project" value="InterPro"/>
</dbReference>
<keyword evidence="6 13" id="KW-0812">Transmembrane</keyword>
<evidence type="ECO:0000256" key="3">
    <source>
        <dbReference type="ARBA" id="ARBA00022448"/>
    </source>
</evidence>
<feature type="transmembrane region" description="Helical" evidence="13">
    <location>
        <begin position="224"/>
        <end position="242"/>
    </location>
</feature>
<evidence type="ECO:0000256" key="6">
    <source>
        <dbReference type="ARBA" id="ARBA00022692"/>
    </source>
</evidence>
<protein>
    <submittedName>
        <fullName evidence="15">Putative Cytochrome</fullName>
    </submittedName>
</protein>
<dbReference type="InterPro" id="IPR052168">
    <property type="entry name" value="Cytochrome_b561_oxidase"/>
</dbReference>
<evidence type="ECO:0000256" key="2">
    <source>
        <dbReference type="ARBA" id="ARBA00004651"/>
    </source>
</evidence>
<evidence type="ECO:0000256" key="10">
    <source>
        <dbReference type="ARBA" id="ARBA00023004"/>
    </source>
</evidence>
<dbReference type="Proteomes" id="UP000268096">
    <property type="component" value="Unassembled WGS sequence"/>
</dbReference>
<feature type="domain" description="Cytochrome b561 bacterial/Ni-hydrogenase" evidence="14">
    <location>
        <begin position="81"/>
        <end position="252"/>
    </location>
</feature>
<dbReference type="EMBL" id="RBTH01000339">
    <property type="protein sequence ID" value="RMT40552.1"/>
    <property type="molecule type" value="Genomic_DNA"/>
</dbReference>
<evidence type="ECO:0000256" key="1">
    <source>
        <dbReference type="ARBA" id="ARBA00001970"/>
    </source>
</evidence>
<accession>A0A3M5KZD0</accession>
<dbReference type="GO" id="GO:0020037">
    <property type="term" value="F:heme binding"/>
    <property type="evidence" value="ECO:0007669"/>
    <property type="project" value="TreeGrafter"/>
</dbReference>
<keyword evidence="5" id="KW-0349">Heme</keyword>
<comment type="similarity">
    <text evidence="12">Belongs to the cytochrome b561 family.</text>
</comment>
<organism evidence="15 16">
    <name type="scientific">Pseudomonas syringae pv. solidagae</name>
    <dbReference type="NCBI Taxonomy" id="264458"/>
    <lineage>
        <taxon>Bacteria</taxon>
        <taxon>Pseudomonadati</taxon>
        <taxon>Pseudomonadota</taxon>
        <taxon>Gammaproteobacteria</taxon>
        <taxon>Pseudomonadales</taxon>
        <taxon>Pseudomonadaceae</taxon>
        <taxon>Pseudomonas</taxon>
        <taxon>Pseudomonas syringae</taxon>
    </lineage>
</organism>
<reference evidence="15 16" key="1">
    <citation type="submission" date="2018-08" db="EMBL/GenBank/DDBJ databases">
        <title>Recombination of ecologically and evolutionarily significant loci maintains genetic cohesion in the Pseudomonas syringae species complex.</title>
        <authorList>
            <person name="Dillon M."/>
            <person name="Thakur S."/>
            <person name="Almeida R.N.D."/>
            <person name="Weir B.S."/>
            <person name="Guttman D.S."/>
        </authorList>
    </citation>
    <scope>NUCLEOTIDE SEQUENCE [LARGE SCALE GENOMIC DNA]</scope>
    <source>
        <strain evidence="15 16">ICMP 16926</strain>
    </source>
</reference>
<keyword evidence="11 13" id="KW-0472">Membrane</keyword>
<feature type="transmembrane region" description="Helical" evidence="13">
    <location>
        <begin position="167"/>
        <end position="186"/>
    </location>
</feature>
<evidence type="ECO:0000256" key="7">
    <source>
        <dbReference type="ARBA" id="ARBA00022723"/>
    </source>
</evidence>
<dbReference type="SUPFAM" id="SSF81342">
    <property type="entry name" value="Transmembrane di-heme cytochromes"/>
    <property type="match status" value="1"/>
</dbReference>
<feature type="transmembrane region" description="Helical" evidence="13">
    <location>
        <begin position="118"/>
        <end position="137"/>
    </location>
</feature>
<sequence>MGTGQDLLPGEYSRHMKPPVGTGSVASLTCCVFAIFNGRRCTRKTQANMKRRRPIDSLSCLPDLQKKETRNQTVDVSTSQRYTARARWLHWVMAILIVLAYTLILSRTQFGKGSEYRLLVVQSHYWVGILILIMAFFRVAERRRHRPPGITPPLEGALRIVATLTHYALYAFLLAQPLLGLLTVMVEKGALPIPLTDLQIPWPLATSDHLAETFEDLHKLLGSIFYYVIGLHVIAALWHHLVRKDNTLKRML</sequence>
<evidence type="ECO:0000313" key="15">
    <source>
        <dbReference type="EMBL" id="RMT40552.1"/>
    </source>
</evidence>
<feature type="transmembrane region" description="Helical" evidence="13">
    <location>
        <begin position="88"/>
        <end position="106"/>
    </location>
</feature>
<name>A0A3M5KZD0_PSESX</name>